<keyword evidence="2" id="KW-1133">Transmembrane helix</keyword>
<feature type="transmembrane region" description="Helical" evidence="2">
    <location>
        <begin position="164"/>
        <end position="189"/>
    </location>
</feature>
<feature type="coiled-coil region" evidence="1">
    <location>
        <begin position="77"/>
        <end position="104"/>
    </location>
</feature>
<keyword evidence="1" id="KW-0175">Coiled coil</keyword>
<evidence type="ECO:0000313" key="4">
    <source>
        <dbReference type="Proteomes" id="UP000516320"/>
    </source>
</evidence>
<sequence>MGKTVGAANVKIMPNTKEFRHKLEAYLNRIEDTLTAHIGAEVKERELIMSAQKAVKAAEAAVKDFKVGAEVNSAHMVEQARRAKNKAENALDHIKADIDVNNNRFLMAVKATVKAAGRPDIHAQLKLDTKAFYAALATAKVASRFFGGHLLTNLRMIPQMMGTIAVATVGLAGMAPTFAAAATATWGFVAALGSLAGAMAPGFFTGAAMAIGVLKSAFKGMGEALKAESAEDFSNAISKMPPAAQEAATAMRGLKESFSGLGEEVQQSFWANLSNIGDLKNLVEPVRSAITGLAMDMGNAAAGVVAFVSNGQGLKMTTSLLENSSRAAGNLVQAIAGSVPGIVALGAAGAPILERMTGHISSMAEAWSNKLVAGFESGELEASLNASIAKVQEFWGVMQQLGGITSGVWSAMSTAGAPFLGTLGQVIEHTNQWVNSAQGMQTLVSFFEAMSGAVGAVLPIVGQLAGIIGQTLAPAIADFIQAIGPGLSTFVDALGSGLQQIAPVMGPLGAAFGAILSAVSPLLPAIGQIAGVIGGALASAMQAVAPYLETFANALSSMAPVVAAAAGAFALFRPVVGIVQGVGTALGLLTSPVGLVVAGIGLLMAAFTQIPGAMDGIMGAFMGVVQAIQPLFPVLQQVASQIMAALMPAITALVPVVIQIIQVIAQIVAAAMPIITVILQLAATIISALMPVITALMPAISALVAIIGSIVMALAPVLQVVANVAAAFLSLVAVILGFVGSVLAAIVSFVASVIAGFVNMVASVIAAITGFVSGVSNAISGMVNSVINFFTGMWNRAVAIFSAGVSQAVSWVGRLPGMAMSALGNLGGLLVASGRALIQGFISGITSMIGAVISAVGRVVQAARNLFPFSPAKEGPFSGRGWVLYSGRSVGAAFAAGIEDTTGQAVQASYRMAKAVQGNLDGYQADVSTIASRGSGHGFDAQNSGGITVGTIVAADPTRPIRELELLDLKRRIREGEK</sequence>
<name>A0A7H0SQ90_9CORY</name>
<protein>
    <recommendedName>
        <fullName evidence="5">Tape measure protein</fullName>
    </recommendedName>
</protein>
<feature type="transmembrane region" description="Helical" evidence="2">
    <location>
        <begin position="501"/>
        <end position="519"/>
    </location>
</feature>
<feature type="transmembrane region" description="Helical" evidence="2">
    <location>
        <begin position="670"/>
        <end position="693"/>
    </location>
</feature>
<feature type="transmembrane region" description="Helical" evidence="2">
    <location>
        <begin position="578"/>
        <end position="605"/>
    </location>
</feature>
<organism evidence="3 4">
    <name type="scientific">Corynebacterium poyangense</name>
    <dbReference type="NCBI Taxonomy" id="2684405"/>
    <lineage>
        <taxon>Bacteria</taxon>
        <taxon>Bacillati</taxon>
        <taxon>Actinomycetota</taxon>
        <taxon>Actinomycetes</taxon>
        <taxon>Mycobacteriales</taxon>
        <taxon>Corynebacteriaceae</taxon>
        <taxon>Corynebacterium</taxon>
    </lineage>
</organism>
<keyword evidence="4" id="KW-1185">Reference proteome</keyword>
<feature type="transmembrane region" description="Helical" evidence="2">
    <location>
        <begin position="764"/>
        <end position="790"/>
    </location>
</feature>
<dbReference type="AlphaFoldDB" id="A0A7H0SQ90"/>
<feature type="transmembrane region" description="Helical" evidence="2">
    <location>
        <begin position="836"/>
        <end position="860"/>
    </location>
</feature>
<proteinExistence type="predicted"/>
<evidence type="ECO:0008006" key="5">
    <source>
        <dbReference type="Google" id="ProtNLM"/>
    </source>
</evidence>
<keyword evidence="2" id="KW-0472">Membrane</keyword>
<evidence type="ECO:0000256" key="1">
    <source>
        <dbReference type="SAM" id="Coils"/>
    </source>
</evidence>
<feature type="transmembrane region" description="Helical" evidence="2">
    <location>
        <begin position="725"/>
        <end position="758"/>
    </location>
</feature>
<evidence type="ECO:0000256" key="2">
    <source>
        <dbReference type="SAM" id="Phobius"/>
    </source>
</evidence>
<dbReference type="Proteomes" id="UP000516320">
    <property type="component" value="Chromosome"/>
</dbReference>
<evidence type="ECO:0000313" key="3">
    <source>
        <dbReference type="EMBL" id="QNQ90715.1"/>
    </source>
</evidence>
<feature type="transmembrane region" description="Helical" evidence="2">
    <location>
        <begin position="638"/>
        <end position="658"/>
    </location>
</feature>
<feature type="transmembrane region" description="Helical" evidence="2">
    <location>
        <begin position="551"/>
        <end position="572"/>
    </location>
</feature>
<accession>A0A7H0SQ90</accession>
<gene>
    <name evidence="3" type="ORF">GP475_08750</name>
</gene>
<dbReference type="RefSeq" id="WP_187974029.1">
    <property type="nucleotide sequence ID" value="NZ_CP046884.1"/>
</dbReference>
<feature type="transmembrane region" description="Helical" evidence="2">
    <location>
        <begin position="195"/>
        <end position="214"/>
    </location>
</feature>
<keyword evidence="2" id="KW-0812">Transmembrane</keyword>
<feature type="transmembrane region" description="Helical" evidence="2">
    <location>
        <begin position="797"/>
        <end position="816"/>
    </location>
</feature>
<feature type="transmembrane region" description="Helical" evidence="2">
    <location>
        <begin position="699"/>
        <end position="718"/>
    </location>
</feature>
<dbReference type="EMBL" id="CP046884">
    <property type="protein sequence ID" value="QNQ90715.1"/>
    <property type="molecule type" value="Genomic_DNA"/>
</dbReference>
<reference evidence="3 4" key="1">
    <citation type="submission" date="2019-12" db="EMBL/GenBank/DDBJ databases">
        <title>Corynebacterium sp. nov., isolated from feces of the Anser Albifrons in China.</title>
        <authorList>
            <person name="Liu Q."/>
        </authorList>
    </citation>
    <scope>NUCLEOTIDE SEQUENCE [LARGE SCALE GENOMIC DNA]</scope>
    <source>
        <strain evidence="3 4">4H37-19</strain>
    </source>
</reference>
<dbReference type="KEGG" id="cpoy:GP475_08750"/>